<keyword evidence="4" id="KW-1185">Reference proteome</keyword>
<dbReference type="PIRSF" id="PIRSF028069">
    <property type="entry name" value="UCP028069"/>
    <property type="match status" value="1"/>
</dbReference>
<evidence type="ECO:0000256" key="2">
    <source>
        <dbReference type="SAM" id="SignalP"/>
    </source>
</evidence>
<dbReference type="AlphaFoldDB" id="A0A1Y6D3T0"/>
<organism evidence="3 4">
    <name type="scientific">Methylomagnum ishizawai</name>
    <dbReference type="NCBI Taxonomy" id="1760988"/>
    <lineage>
        <taxon>Bacteria</taxon>
        <taxon>Pseudomonadati</taxon>
        <taxon>Pseudomonadota</taxon>
        <taxon>Gammaproteobacteria</taxon>
        <taxon>Methylococcales</taxon>
        <taxon>Methylococcaceae</taxon>
        <taxon>Methylomagnum</taxon>
    </lineage>
</organism>
<proteinExistence type="predicted"/>
<evidence type="ECO:0000313" key="4">
    <source>
        <dbReference type="Proteomes" id="UP000192923"/>
    </source>
</evidence>
<evidence type="ECO:0000313" key="3">
    <source>
        <dbReference type="EMBL" id="SMF97080.1"/>
    </source>
</evidence>
<dbReference type="Proteomes" id="UP000192923">
    <property type="component" value="Unassembled WGS sequence"/>
</dbReference>
<dbReference type="RefSeq" id="WP_176225340.1">
    <property type="nucleotide sequence ID" value="NZ_FXAM01000001.1"/>
</dbReference>
<dbReference type="Pfam" id="PF11932">
    <property type="entry name" value="DUF3450"/>
    <property type="match status" value="1"/>
</dbReference>
<dbReference type="InterPro" id="IPR016866">
    <property type="entry name" value="UCP028069"/>
</dbReference>
<name>A0A1Y6D3T0_9GAMM</name>
<feature type="chain" id="PRO_5010994919" description="DUF3450 domain-containing protein" evidence="2">
    <location>
        <begin position="24"/>
        <end position="257"/>
    </location>
</feature>
<gene>
    <name evidence="3" type="ORF">SAMN02949497_4499</name>
</gene>
<evidence type="ECO:0008006" key="5">
    <source>
        <dbReference type="Google" id="ProtNLM"/>
    </source>
</evidence>
<protein>
    <recommendedName>
        <fullName evidence="5">DUF3450 domain-containing protein</fullName>
    </recommendedName>
</protein>
<dbReference type="STRING" id="1760988.SAMN02949497_4499"/>
<dbReference type="EMBL" id="FXAM01000001">
    <property type="protein sequence ID" value="SMF97080.1"/>
    <property type="molecule type" value="Genomic_DNA"/>
</dbReference>
<feature type="coiled-coil region" evidence="1">
    <location>
        <begin position="21"/>
        <end position="103"/>
    </location>
</feature>
<feature type="signal peptide" evidence="2">
    <location>
        <begin position="1"/>
        <end position="23"/>
    </location>
</feature>
<keyword evidence="1" id="KW-0175">Coiled coil</keyword>
<accession>A0A1Y6D3T0</accession>
<keyword evidence="2" id="KW-0732">Signal</keyword>
<evidence type="ECO:0000256" key="1">
    <source>
        <dbReference type="SAM" id="Coils"/>
    </source>
</evidence>
<sequence length="257" mass="29203">MIRIPISPFPALLLTTALVPAQAEETLKQALEQQLKANQATATAQAAIDQLGEQTRKMLDEYREALRKTEAITAYNAHLRRLVESQEEEKRSLQKQLDGIEDIRRDLVPLMLRMVEALDRFVQLDRPFLAGERARRMAELKSLMDRADVDDAEKFRRVLDAYQLENQYGKTTEAYRAEFKPGAAPARMVDFLRVGRVALLYQSLDGGETGVWDARAQRWQVLPREYNKPVGLALAVARKESAPEFLPIAVETPEAVR</sequence>
<reference evidence="3 4" key="1">
    <citation type="submission" date="2016-12" db="EMBL/GenBank/DDBJ databases">
        <authorList>
            <person name="Song W.-J."/>
            <person name="Kurnit D.M."/>
        </authorList>
    </citation>
    <scope>NUCLEOTIDE SEQUENCE [LARGE SCALE GENOMIC DNA]</scope>
    <source>
        <strain evidence="3 4">175</strain>
    </source>
</reference>